<dbReference type="AlphaFoldDB" id="A0A2I0QUW6"/>
<feature type="binding site" evidence="9">
    <location>
        <begin position="229"/>
        <end position="230"/>
    </location>
    <ligand>
        <name>substrate</name>
    </ligand>
</feature>
<comment type="catalytic activity">
    <reaction evidence="8 9">
        <text>(2S,6S)-2,6-diaminopimelate = meso-2,6-diaminopimelate</text>
        <dbReference type="Rhea" id="RHEA:15393"/>
        <dbReference type="ChEBI" id="CHEBI:57609"/>
        <dbReference type="ChEBI" id="CHEBI:57791"/>
        <dbReference type="EC" id="5.1.1.7"/>
    </reaction>
</comment>
<comment type="caution">
    <text evidence="11">The sequence shown here is derived from an EMBL/GenBank/DDBJ whole genome shotgun (WGS) entry which is preliminary data.</text>
</comment>
<keyword evidence="12" id="KW-1185">Reference proteome</keyword>
<gene>
    <name evidence="9" type="primary">dapF</name>
    <name evidence="11" type="ORF">CEY16_09330</name>
</gene>
<dbReference type="HAMAP" id="MF_00197">
    <property type="entry name" value="DAP_epimerase"/>
    <property type="match status" value="1"/>
</dbReference>
<dbReference type="InterPro" id="IPR018510">
    <property type="entry name" value="DAP_epimerase_AS"/>
</dbReference>
<dbReference type="PANTHER" id="PTHR31689:SF0">
    <property type="entry name" value="DIAMINOPIMELATE EPIMERASE"/>
    <property type="match status" value="1"/>
</dbReference>
<comment type="pathway">
    <text evidence="1 9">Amino-acid biosynthesis; L-lysine biosynthesis via DAP pathway; DL-2,6-diaminopimelate from LL-2,6-diaminopimelate: step 1/1.</text>
</comment>
<comment type="similarity">
    <text evidence="2 9">Belongs to the diaminopimelate epimerase family.</text>
</comment>
<feature type="active site" description="Proton acceptor" evidence="9">
    <location>
        <position position="228"/>
    </location>
</feature>
<dbReference type="PROSITE" id="PS01326">
    <property type="entry name" value="DAP_EPIMERASE"/>
    <property type="match status" value="1"/>
</dbReference>
<reference evidence="11 12" key="1">
    <citation type="submission" date="2017-06" db="EMBL/GenBank/DDBJ databases">
        <title>the draft geome sequence of Illustriluteabacillus marina B3227.</title>
        <authorList>
            <person name="He R.-H."/>
            <person name="Du Z.-J."/>
        </authorList>
    </citation>
    <scope>NUCLEOTIDE SEQUENCE [LARGE SCALE GENOMIC DNA]</scope>
    <source>
        <strain evidence="11 12">B3227</strain>
    </source>
</reference>
<feature type="binding site" evidence="9">
    <location>
        <begin position="219"/>
        <end position="220"/>
    </location>
    <ligand>
        <name>substrate</name>
    </ligand>
</feature>
<feature type="active site" evidence="10">
    <location>
        <position position="75"/>
    </location>
</feature>
<name>A0A2I0QUW6_9BACI</name>
<evidence type="ECO:0000256" key="9">
    <source>
        <dbReference type="HAMAP-Rule" id="MF_00197"/>
    </source>
</evidence>
<feature type="site" description="Could be important to modulate the pK values of the two catalytic cysteine residues" evidence="9">
    <location>
        <position position="170"/>
    </location>
</feature>
<accession>A0A2I0QUW6</accession>
<evidence type="ECO:0000256" key="3">
    <source>
        <dbReference type="ARBA" id="ARBA00013080"/>
    </source>
</evidence>
<evidence type="ECO:0000313" key="11">
    <source>
        <dbReference type="EMBL" id="PKR78108.1"/>
    </source>
</evidence>
<dbReference type="RefSeq" id="WP_101331714.1">
    <property type="nucleotide sequence ID" value="NZ_PJNH01000002.1"/>
</dbReference>
<dbReference type="GO" id="GO:0008837">
    <property type="term" value="F:diaminopimelate epimerase activity"/>
    <property type="evidence" value="ECO:0007669"/>
    <property type="project" value="UniProtKB-UniRule"/>
</dbReference>
<comment type="subcellular location">
    <subcellularLocation>
        <location evidence="9">Cytoplasm</location>
    </subcellularLocation>
</comment>
<evidence type="ECO:0000313" key="12">
    <source>
        <dbReference type="Proteomes" id="UP000243524"/>
    </source>
</evidence>
<evidence type="ECO:0000256" key="2">
    <source>
        <dbReference type="ARBA" id="ARBA00010219"/>
    </source>
</evidence>
<dbReference type="Pfam" id="PF01678">
    <property type="entry name" value="DAP_epimerase"/>
    <property type="match status" value="2"/>
</dbReference>
<evidence type="ECO:0000256" key="8">
    <source>
        <dbReference type="ARBA" id="ARBA00051712"/>
    </source>
</evidence>
<dbReference type="NCBIfam" id="TIGR00652">
    <property type="entry name" value="DapF"/>
    <property type="match status" value="1"/>
</dbReference>
<dbReference type="Proteomes" id="UP000243524">
    <property type="component" value="Unassembled WGS sequence"/>
</dbReference>
<organism evidence="11 12">
    <name type="scientific">Halalkalibacillus sediminis</name>
    <dbReference type="NCBI Taxonomy" id="2018042"/>
    <lineage>
        <taxon>Bacteria</taxon>
        <taxon>Bacillati</taxon>
        <taxon>Bacillota</taxon>
        <taxon>Bacilli</taxon>
        <taxon>Bacillales</taxon>
        <taxon>Bacillaceae</taxon>
        <taxon>Halalkalibacillus</taxon>
    </lineage>
</organism>
<dbReference type="GO" id="GO:0005829">
    <property type="term" value="C:cytosol"/>
    <property type="evidence" value="ECO:0007669"/>
    <property type="project" value="TreeGrafter"/>
</dbReference>
<protein>
    <recommendedName>
        <fullName evidence="3 9">Diaminopimelate epimerase</fullName>
        <shortName evidence="9">DAP epimerase</shortName>
        <ecNumber evidence="3 9">5.1.1.7</ecNumber>
    </recommendedName>
    <alternativeName>
        <fullName evidence="9">PLP-independent amino acid racemase</fullName>
    </alternativeName>
</protein>
<evidence type="ECO:0000256" key="6">
    <source>
        <dbReference type="ARBA" id="ARBA00023154"/>
    </source>
</evidence>
<keyword evidence="5 9" id="KW-0028">Amino-acid biosynthesis</keyword>
<keyword evidence="6 9" id="KW-0457">Lysine biosynthesis</keyword>
<evidence type="ECO:0000256" key="1">
    <source>
        <dbReference type="ARBA" id="ARBA00005196"/>
    </source>
</evidence>
<evidence type="ECO:0000256" key="7">
    <source>
        <dbReference type="ARBA" id="ARBA00023235"/>
    </source>
</evidence>
<evidence type="ECO:0000256" key="10">
    <source>
        <dbReference type="PROSITE-ProRule" id="PRU10125"/>
    </source>
</evidence>
<keyword evidence="4 9" id="KW-0963">Cytoplasm</keyword>
<feature type="binding site" evidence="9">
    <location>
        <begin position="76"/>
        <end position="77"/>
    </location>
    <ligand>
        <name>substrate</name>
    </ligand>
</feature>
<dbReference type="OrthoDB" id="9805408at2"/>
<dbReference type="UniPathway" id="UPA00034">
    <property type="reaction ID" value="UER00025"/>
</dbReference>
<feature type="active site" description="Proton donor" evidence="9">
    <location>
        <position position="75"/>
    </location>
</feature>
<dbReference type="InterPro" id="IPR001653">
    <property type="entry name" value="DAP_epimerase_DapF"/>
</dbReference>
<dbReference type="Gene3D" id="3.10.310.10">
    <property type="entry name" value="Diaminopimelate Epimerase, Chain A, domain 1"/>
    <property type="match status" value="2"/>
</dbReference>
<keyword evidence="7 9" id="KW-0413">Isomerase</keyword>
<feature type="binding site" evidence="9">
    <location>
        <position position="168"/>
    </location>
    <ligand>
        <name>substrate</name>
    </ligand>
</feature>
<dbReference type="SUPFAM" id="SSF54506">
    <property type="entry name" value="Diaminopimelate epimerase-like"/>
    <property type="match status" value="1"/>
</dbReference>
<evidence type="ECO:0000256" key="5">
    <source>
        <dbReference type="ARBA" id="ARBA00022605"/>
    </source>
</evidence>
<feature type="binding site" evidence="9">
    <location>
        <position position="201"/>
    </location>
    <ligand>
        <name>substrate</name>
    </ligand>
</feature>
<feature type="binding site" evidence="9">
    <location>
        <position position="66"/>
    </location>
    <ligand>
        <name>substrate</name>
    </ligand>
</feature>
<comment type="caution">
    <text evidence="9">Lacks conserved residue(s) required for the propagation of feature annotation.</text>
</comment>
<dbReference type="EC" id="5.1.1.7" evidence="3 9"/>
<sequence>MKIPFTKMHGLGNSYIYINGFETTIEESRLSELSIAVSNPNFGIGSDGMILLLPSEIADVRMRIFNKDGSEAMNCGNGLRCVAKLAYELGYVTSRSFTIEAKAGVVDATVQLDEEGSVDQVTVDMGEPILERQKIPMVGQGFPEDRVINEVFQTKNEALRGTAVSMGNPHIIFFIENIKNAPLESLGPEVTNDSRFPEGVNVEFVEVVNSNELNFRVWERGSGVTQACGTGACAAGVASVLNDFSRKDEEITVHLDGGDLVISWSENGHVWMTGPAVTVAKGDFWHV</sequence>
<feature type="binding site" evidence="9">
    <location>
        <position position="13"/>
    </location>
    <ligand>
        <name>substrate</name>
    </ligand>
</feature>
<comment type="subunit">
    <text evidence="9">Homodimer.</text>
</comment>
<evidence type="ECO:0000256" key="4">
    <source>
        <dbReference type="ARBA" id="ARBA00022490"/>
    </source>
</evidence>
<dbReference type="PANTHER" id="PTHR31689">
    <property type="entry name" value="DIAMINOPIMELATE EPIMERASE, CHLOROPLASTIC"/>
    <property type="match status" value="1"/>
</dbReference>
<feature type="site" description="Could be important to modulate the pK values of the two catalytic cysteine residues" evidence="9">
    <location>
        <position position="219"/>
    </location>
</feature>
<dbReference type="GO" id="GO:0009089">
    <property type="term" value="P:lysine biosynthetic process via diaminopimelate"/>
    <property type="evidence" value="ECO:0007669"/>
    <property type="project" value="UniProtKB-UniRule"/>
</dbReference>
<proteinExistence type="inferred from homology"/>
<dbReference type="EMBL" id="PJNH01000002">
    <property type="protein sequence ID" value="PKR78108.1"/>
    <property type="molecule type" value="Genomic_DNA"/>
</dbReference>
<comment type="function">
    <text evidence="9">Catalyzes the stereoinversion of LL-2,6-diaminopimelate (L,L-DAP) to meso-diaminopimelate (meso-DAP), a precursor of L-lysine and an essential component of the bacterial peptidoglycan.</text>
</comment>
<dbReference type="FunFam" id="3.10.310.10:FF:000004">
    <property type="entry name" value="Diaminopimelate epimerase"/>
    <property type="match status" value="1"/>
</dbReference>